<reference evidence="4" key="1">
    <citation type="submission" date="2017-04" db="EMBL/GenBank/DDBJ databases">
        <authorList>
            <person name="Varghese N."/>
            <person name="Submissions S."/>
        </authorList>
    </citation>
    <scope>NUCLEOTIDE SEQUENCE [LARGE SCALE GENOMIC DNA]</scope>
    <source>
        <strain evidence="4">LMG 29540</strain>
    </source>
</reference>
<name>A0A1X7M3F8_9BURK</name>
<protein>
    <submittedName>
        <fullName evidence="3">Tripartite tricarboxylate transporter TctB family protein</fullName>
    </submittedName>
</protein>
<proteinExistence type="predicted"/>
<keyword evidence="4" id="KW-1185">Reference proteome</keyword>
<dbReference type="STRING" id="1515439.SAMN06265784_11794"/>
<dbReference type="AlphaFoldDB" id="A0A1X7M3F8"/>
<evidence type="ECO:0000313" key="4">
    <source>
        <dbReference type="Proteomes" id="UP000193228"/>
    </source>
</evidence>
<organism evidence="3 4">
    <name type="scientific">Paraburkholderia susongensis</name>
    <dbReference type="NCBI Taxonomy" id="1515439"/>
    <lineage>
        <taxon>Bacteria</taxon>
        <taxon>Pseudomonadati</taxon>
        <taxon>Pseudomonadota</taxon>
        <taxon>Betaproteobacteria</taxon>
        <taxon>Burkholderiales</taxon>
        <taxon>Burkholderiaceae</taxon>
        <taxon>Paraburkholderia</taxon>
    </lineage>
</organism>
<evidence type="ECO:0000256" key="1">
    <source>
        <dbReference type="SAM" id="Phobius"/>
    </source>
</evidence>
<feature type="transmembrane region" description="Helical" evidence="1">
    <location>
        <begin position="20"/>
        <end position="38"/>
    </location>
</feature>
<feature type="transmembrane region" description="Helical" evidence="1">
    <location>
        <begin position="90"/>
        <end position="122"/>
    </location>
</feature>
<keyword evidence="1" id="KW-1133">Transmembrane helix</keyword>
<keyword evidence="1" id="KW-0472">Membrane</keyword>
<gene>
    <name evidence="3" type="ORF">SAMN06265784_11794</name>
</gene>
<dbReference type="Proteomes" id="UP000193228">
    <property type="component" value="Unassembled WGS sequence"/>
</dbReference>
<dbReference type="RefSeq" id="WP_085489475.1">
    <property type="nucleotide sequence ID" value="NZ_FXAT01000017.1"/>
</dbReference>
<feature type="domain" description="DUF1468" evidence="2">
    <location>
        <begin position="20"/>
        <end position="159"/>
    </location>
</feature>
<accession>A0A1X7M3F8</accession>
<dbReference type="Pfam" id="PF07331">
    <property type="entry name" value="TctB"/>
    <property type="match status" value="1"/>
</dbReference>
<evidence type="ECO:0000313" key="3">
    <source>
        <dbReference type="EMBL" id="SMG60726.1"/>
    </source>
</evidence>
<feature type="transmembrane region" description="Helical" evidence="1">
    <location>
        <begin position="134"/>
        <end position="154"/>
    </location>
</feature>
<dbReference type="OrthoDB" id="8965982at2"/>
<evidence type="ECO:0000259" key="2">
    <source>
        <dbReference type="Pfam" id="PF07331"/>
    </source>
</evidence>
<keyword evidence="1" id="KW-0812">Transmembrane</keyword>
<sequence>MTNGPSARRWFAAGQRDRYAGMLILAIGVGAIVLGWNYRFGSLSHMGSGFFPVCVGAALALLGIAIAARAGGASSRDDEPARPAAGTPSWRGWICVPGSIAAFVVLGKWGGLLPATFAITFIGALADQQNSLRAALSLALLMSLVAIVVFHWALQIQFPLLSWG</sequence>
<feature type="transmembrane region" description="Helical" evidence="1">
    <location>
        <begin position="50"/>
        <end position="70"/>
    </location>
</feature>
<dbReference type="InterPro" id="IPR009936">
    <property type="entry name" value="DUF1468"/>
</dbReference>
<dbReference type="EMBL" id="FXAT01000017">
    <property type="protein sequence ID" value="SMG60726.1"/>
    <property type="molecule type" value="Genomic_DNA"/>
</dbReference>